<reference evidence="2" key="1">
    <citation type="journal article" date="2022" name="bioRxiv">
        <title>Sequencing and chromosome-scale assembly of the giantPleurodeles waltlgenome.</title>
        <authorList>
            <person name="Brown T."/>
            <person name="Elewa A."/>
            <person name="Iarovenko S."/>
            <person name="Subramanian E."/>
            <person name="Araus A.J."/>
            <person name="Petzold A."/>
            <person name="Susuki M."/>
            <person name="Suzuki K.-i.T."/>
            <person name="Hayashi T."/>
            <person name="Toyoda A."/>
            <person name="Oliveira C."/>
            <person name="Osipova E."/>
            <person name="Leigh N.D."/>
            <person name="Simon A."/>
            <person name="Yun M.H."/>
        </authorList>
    </citation>
    <scope>NUCLEOTIDE SEQUENCE</scope>
    <source>
        <strain evidence="2">20211129_DDA</strain>
        <tissue evidence="2">Liver</tissue>
    </source>
</reference>
<accession>A0AAV7MZ26</accession>
<gene>
    <name evidence="2" type="ORF">NDU88_006390</name>
</gene>
<protein>
    <submittedName>
        <fullName evidence="2">Uncharacterized protein</fullName>
    </submittedName>
</protein>
<name>A0AAV7MZ26_PLEWA</name>
<feature type="region of interest" description="Disordered" evidence="1">
    <location>
        <begin position="65"/>
        <end position="84"/>
    </location>
</feature>
<sequence length="213" mass="23272">MDEVITLVSKLNLKIGSTNTGRPFAQQWRKESSSTLRTEWVLLPVSRGKAKLVEISFPEVPSKLGHPAAARSAPNGHNSSVEQKPAALRPIQPVHPKHLCSSPSSLGSEDDSMPLSRQCRVSTRGPRNGRCLGTRAPGTLLVLGAPHPLPPTRALFPPASSESLVDFPQLYLSNEVARLSEKQPQYSALRKFTGSEQTSWLCCFVSLMKIKKL</sequence>
<proteinExistence type="predicted"/>
<evidence type="ECO:0000313" key="3">
    <source>
        <dbReference type="Proteomes" id="UP001066276"/>
    </source>
</evidence>
<comment type="caution">
    <text evidence="2">The sequence shown here is derived from an EMBL/GenBank/DDBJ whole genome shotgun (WGS) entry which is preliminary data.</text>
</comment>
<dbReference type="Proteomes" id="UP001066276">
    <property type="component" value="Chromosome 9"/>
</dbReference>
<dbReference type="EMBL" id="JANPWB010000013">
    <property type="protein sequence ID" value="KAJ1109021.1"/>
    <property type="molecule type" value="Genomic_DNA"/>
</dbReference>
<keyword evidence="3" id="KW-1185">Reference proteome</keyword>
<organism evidence="2 3">
    <name type="scientific">Pleurodeles waltl</name>
    <name type="common">Iberian ribbed newt</name>
    <dbReference type="NCBI Taxonomy" id="8319"/>
    <lineage>
        <taxon>Eukaryota</taxon>
        <taxon>Metazoa</taxon>
        <taxon>Chordata</taxon>
        <taxon>Craniata</taxon>
        <taxon>Vertebrata</taxon>
        <taxon>Euteleostomi</taxon>
        <taxon>Amphibia</taxon>
        <taxon>Batrachia</taxon>
        <taxon>Caudata</taxon>
        <taxon>Salamandroidea</taxon>
        <taxon>Salamandridae</taxon>
        <taxon>Pleurodelinae</taxon>
        <taxon>Pleurodeles</taxon>
    </lineage>
</organism>
<evidence type="ECO:0000313" key="2">
    <source>
        <dbReference type="EMBL" id="KAJ1109021.1"/>
    </source>
</evidence>
<evidence type="ECO:0000256" key="1">
    <source>
        <dbReference type="SAM" id="MobiDB-lite"/>
    </source>
</evidence>
<dbReference type="AlphaFoldDB" id="A0AAV7MZ26"/>
<feature type="region of interest" description="Disordered" evidence="1">
    <location>
        <begin position="91"/>
        <end position="130"/>
    </location>
</feature>